<keyword evidence="5 7" id="KW-0408">Iron</keyword>
<dbReference type="AlphaFoldDB" id="A0A2G2VCW3"/>
<proteinExistence type="inferred from homology"/>
<comment type="similarity">
    <text evidence="1 8">Belongs to the cytochrome P450 family.</text>
</comment>
<evidence type="ECO:0000256" key="3">
    <source>
        <dbReference type="ARBA" id="ARBA00022723"/>
    </source>
</evidence>
<gene>
    <name evidence="9" type="ORF">CQW23_27168</name>
</gene>
<keyword evidence="10" id="KW-1185">Reference proteome</keyword>
<evidence type="ECO:0000256" key="7">
    <source>
        <dbReference type="PIRSR" id="PIRSR602401-1"/>
    </source>
</evidence>
<dbReference type="GO" id="GO:0005506">
    <property type="term" value="F:iron ion binding"/>
    <property type="evidence" value="ECO:0007669"/>
    <property type="project" value="InterPro"/>
</dbReference>
<dbReference type="GO" id="GO:0004497">
    <property type="term" value="F:monooxygenase activity"/>
    <property type="evidence" value="ECO:0007669"/>
    <property type="project" value="UniProtKB-KW"/>
</dbReference>
<dbReference type="Pfam" id="PF00067">
    <property type="entry name" value="p450"/>
    <property type="match status" value="1"/>
</dbReference>
<sequence length="305" mass="34979">MEATLRVMKYVKNQPGQGALLSSNLDDIVSVYYDADWASCPQTRRWIGKLDGSLYLLVDRSTNEVTVATKATIEVTVEKTQDEVDLWHQSPAKQTFLDAHRKEDLIVEDVINERMMNLATHKSDDTLEGEDLVDVLLRLLKDRSLQFPITNDNFKVIIVLVVKETIRFHAPVPLLIPRECREETNINSYTIPVKTKVMVNVWALGRDPKYWDDVESFKPERFKQCYMDLVGNNFEYIPFGSGRRMCPGMSFGLANVYLPLAQLLYHFDWKIPTGMEPRDLDVTESSGATATRKSDFHLIVTPYQP</sequence>
<evidence type="ECO:0000313" key="10">
    <source>
        <dbReference type="Proteomes" id="UP000224567"/>
    </source>
</evidence>
<protein>
    <recommendedName>
        <fullName evidence="11">5-epiaristolochene 1,3-dihydroxylase</fullName>
    </recommendedName>
</protein>
<dbReference type="Gene3D" id="1.10.630.10">
    <property type="entry name" value="Cytochrome P450"/>
    <property type="match status" value="1"/>
</dbReference>
<dbReference type="GO" id="GO:0020037">
    <property type="term" value="F:heme binding"/>
    <property type="evidence" value="ECO:0007669"/>
    <property type="project" value="InterPro"/>
</dbReference>
<dbReference type="InterPro" id="IPR001128">
    <property type="entry name" value="Cyt_P450"/>
</dbReference>
<evidence type="ECO:0000256" key="5">
    <source>
        <dbReference type="ARBA" id="ARBA00023004"/>
    </source>
</evidence>
<dbReference type="STRING" id="33114.A0A2G2VCW3"/>
<evidence type="ECO:0008006" key="11">
    <source>
        <dbReference type="Google" id="ProtNLM"/>
    </source>
</evidence>
<evidence type="ECO:0000313" key="9">
    <source>
        <dbReference type="EMBL" id="PHT30831.1"/>
    </source>
</evidence>
<accession>A0A2G2VCW3</accession>
<dbReference type="InterPro" id="IPR017972">
    <property type="entry name" value="Cyt_P450_CS"/>
</dbReference>
<reference evidence="10" key="2">
    <citation type="journal article" date="2017" name="J. Anim. Genet.">
        <title>Multiple reference genome sequences of hot pepper reveal the massive evolution of plant disease resistance genes by retroduplication.</title>
        <authorList>
            <person name="Kim S."/>
            <person name="Park J."/>
            <person name="Yeom S.-I."/>
            <person name="Kim Y.-M."/>
            <person name="Seo E."/>
            <person name="Kim K.-T."/>
            <person name="Kim M.-S."/>
            <person name="Lee J.M."/>
            <person name="Cheong K."/>
            <person name="Shin H.-S."/>
            <person name="Kim S.-B."/>
            <person name="Han K."/>
            <person name="Lee J."/>
            <person name="Park M."/>
            <person name="Lee H.-A."/>
            <person name="Lee H.-Y."/>
            <person name="Lee Y."/>
            <person name="Oh S."/>
            <person name="Lee J.H."/>
            <person name="Choi E."/>
            <person name="Choi E."/>
            <person name="Lee S.E."/>
            <person name="Jeon J."/>
            <person name="Kim H."/>
            <person name="Choi G."/>
            <person name="Song H."/>
            <person name="Lee J."/>
            <person name="Lee S.-C."/>
            <person name="Kwon J.-K."/>
            <person name="Lee H.-Y."/>
            <person name="Koo N."/>
            <person name="Hong Y."/>
            <person name="Kim R.W."/>
            <person name="Kang W.-H."/>
            <person name="Huh J.H."/>
            <person name="Kang B.-C."/>
            <person name="Yang T.-J."/>
            <person name="Lee Y.-H."/>
            <person name="Bennetzen J.L."/>
            <person name="Choi D."/>
        </authorList>
    </citation>
    <scope>NUCLEOTIDE SEQUENCE [LARGE SCALE GENOMIC DNA]</scope>
    <source>
        <strain evidence="10">cv. PBC81</strain>
    </source>
</reference>
<feature type="binding site" description="axial binding residue" evidence="7">
    <location>
        <position position="246"/>
    </location>
    <ligand>
        <name>heme</name>
        <dbReference type="ChEBI" id="CHEBI:30413"/>
    </ligand>
    <ligandPart>
        <name>Fe</name>
        <dbReference type="ChEBI" id="CHEBI:18248"/>
    </ligandPart>
</feature>
<dbReference type="OrthoDB" id="1304349at2759"/>
<dbReference type="PANTHER" id="PTHR47953">
    <property type="entry name" value="OS08G0105600 PROTEIN"/>
    <property type="match status" value="1"/>
</dbReference>
<dbReference type="Proteomes" id="UP000224567">
    <property type="component" value="Unassembled WGS sequence"/>
</dbReference>
<evidence type="ECO:0000256" key="1">
    <source>
        <dbReference type="ARBA" id="ARBA00010617"/>
    </source>
</evidence>
<evidence type="ECO:0000256" key="2">
    <source>
        <dbReference type="ARBA" id="ARBA00022617"/>
    </source>
</evidence>
<dbReference type="PRINTS" id="PR00463">
    <property type="entry name" value="EP450I"/>
</dbReference>
<dbReference type="SUPFAM" id="SSF48264">
    <property type="entry name" value="Cytochrome P450"/>
    <property type="match status" value="1"/>
</dbReference>
<dbReference type="PANTHER" id="PTHR47953:SF17">
    <property type="entry name" value="CYTOCHROME P450"/>
    <property type="match status" value="1"/>
</dbReference>
<dbReference type="InterPro" id="IPR052306">
    <property type="entry name" value="CYP450_71D"/>
</dbReference>
<evidence type="ECO:0000256" key="8">
    <source>
        <dbReference type="RuleBase" id="RU000461"/>
    </source>
</evidence>
<dbReference type="InterPro" id="IPR036396">
    <property type="entry name" value="Cyt_P450_sf"/>
</dbReference>
<dbReference type="InterPro" id="IPR002401">
    <property type="entry name" value="Cyt_P450_E_grp-I"/>
</dbReference>
<comment type="cofactor">
    <cofactor evidence="7">
        <name>heme</name>
        <dbReference type="ChEBI" id="CHEBI:30413"/>
    </cofactor>
</comment>
<evidence type="ECO:0000256" key="4">
    <source>
        <dbReference type="ARBA" id="ARBA00023002"/>
    </source>
</evidence>
<dbReference type="EMBL" id="MLFT02000012">
    <property type="protein sequence ID" value="PHT30831.1"/>
    <property type="molecule type" value="Genomic_DNA"/>
</dbReference>
<reference evidence="9 10" key="1">
    <citation type="journal article" date="2017" name="Genome Biol.">
        <title>New reference genome sequences of hot pepper reveal the massive evolution of plant disease-resistance genes by retroduplication.</title>
        <authorList>
            <person name="Kim S."/>
            <person name="Park J."/>
            <person name="Yeom S.I."/>
            <person name="Kim Y.M."/>
            <person name="Seo E."/>
            <person name="Kim K.T."/>
            <person name="Kim M.S."/>
            <person name="Lee J.M."/>
            <person name="Cheong K."/>
            <person name="Shin H.S."/>
            <person name="Kim S.B."/>
            <person name="Han K."/>
            <person name="Lee J."/>
            <person name="Park M."/>
            <person name="Lee H.A."/>
            <person name="Lee H.Y."/>
            <person name="Lee Y."/>
            <person name="Oh S."/>
            <person name="Lee J.H."/>
            <person name="Choi E."/>
            <person name="Choi E."/>
            <person name="Lee S.E."/>
            <person name="Jeon J."/>
            <person name="Kim H."/>
            <person name="Choi G."/>
            <person name="Song H."/>
            <person name="Lee J."/>
            <person name="Lee S.C."/>
            <person name="Kwon J.K."/>
            <person name="Lee H.Y."/>
            <person name="Koo N."/>
            <person name="Hong Y."/>
            <person name="Kim R.W."/>
            <person name="Kang W.H."/>
            <person name="Huh J.H."/>
            <person name="Kang B.C."/>
            <person name="Yang T.J."/>
            <person name="Lee Y.H."/>
            <person name="Bennetzen J.L."/>
            <person name="Choi D."/>
        </authorList>
    </citation>
    <scope>NUCLEOTIDE SEQUENCE [LARGE SCALE GENOMIC DNA]</scope>
    <source>
        <strain evidence="10">cv. PBC81</strain>
    </source>
</reference>
<evidence type="ECO:0000256" key="6">
    <source>
        <dbReference type="ARBA" id="ARBA00023033"/>
    </source>
</evidence>
<organism evidence="9 10">
    <name type="scientific">Capsicum baccatum</name>
    <name type="common">Peruvian pepper</name>
    <dbReference type="NCBI Taxonomy" id="33114"/>
    <lineage>
        <taxon>Eukaryota</taxon>
        <taxon>Viridiplantae</taxon>
        <taxon>Streptophyta</taxon>
        <taxon>Embryophyta</taxon>
        <taxon>Tracheophyta</taxon>
        <taxon>Spermatophyta</taxon>
        <taxon>Magnoliopsida</taxon>
        <taxon>eudicotyledons</taxon>
        <taxon>Gunneridae</taxon>
        <taxon>Pentapetalae</taxon>
        <taxon>asterids</taxon>
        <taxon>lamiids</taxon>
        <taxon>Solanales</taxon>
        <taxon>Solanaceae</taxon>
        <taxon>Solanoideae</taxon>
        <taxon>Capsiceae</taxon>
        <taxon>Capsicum</taxon>
    </lineage>
</organism>
<keyword evidence="2 7" id="KW-0349">Heme</keyword>
<keyword evidence="6 8" id="KW-0503">Monooxygenase</keyword>
<dbReference type="PROSITE" id="PS00086">
    <property type="entry name" value="CYTOCHROME_P450"/>
    <property type="match status" value="1"/>
</dbReference>
<keyword evidence="3 7" id="KW-0479">Metal-binding</keyword>
<name>A0A2G2VCW3_CAPBA</name>
<dbReference type="GO" id="GO:0016705">
    <property type="term" value="F:oxidoreductase activity, acting on paired donors, with incorporation or reduction of molecular oxygen"/>
    <property type="evidence" value="ECO:0007669"/>
    <property type="project" value="InterPro"/>
</dbReference>
<keyword evidence="4 8" id="KW-0560">Oxidoreductase</keyword>
<comment type="caution">
    <text evidence="9">The sequence shown here is derived from an EMBL/GenBank/DDBJ whole genome shotgun (WGS) entry which is preliminary data.</text>
</comment>